<reference evidence="20 21" key="1">
    <citation type="journal article" date="2019" name="Sci. Rep.">
        <title>Comparative genomics of chytrid fungi reveal insights into the obligate biotrophic and pathogenic lifestyle of Synchytrium endobioticum.</title>
        <authorList>
            <person name="van de Vossenberg B.T.L.H."/>
            <person name="Warris S."/>
            <person name="Nguyen H.D.T."/>
            <person name="van Gent-Pelzer M.P.E."/>
            <person name="Joly D.L."/>
            <person name="van de Geest H.C."/>
            <person name="Bonants P.J.M."/>
            <person name="Smith D.S."/>
            <person name="Levesque C.A."/>
            <person name="van der Lee T.A.J."/>
        </authorList>
    </citation>
    <scope>NUCLEOTIDE SEQUENCE [LARGE SCALE GENOMIC DNA]</scope>
    <source>
        <strain evidence="20 21">CBS 675.73</strain>
    </source>
</reference>
<dbReference type="STRING" id="246404.A0A507FL74"/>
<keyword evidence="4 14" id="KW-0963">Cytoplasm</keyword>
<evidence type="ECO:0000256" key="9">
    <source>
        <dbReference type="ARBA" id="ARBA00023002"/>
    </source>
</evidence>
<evidence type="ECO:0000256" key="11">
    <source>
        <dbReference type="ARBA" id="ARBA00023122"/>
    </source>
</evidence>
<feature type="active site" description="Thioimidate intermediate" evidence="14">
    <location>
        <position position="1834"/>
    </location>
</feature>
<feature type="region of interest" description="Disordered" evidence="17">
    <location>
        <begin position="93"/>
        <end position="142"/>
    </location>
</feature>
<dbReference type="PROSITE" id="PS00487">
    <property type="entry name" value="IMP_DH_GMP_RED"/>
    <property type="match status" value="1"/>
</dbReference>
<feature type="compositionally biased region" description="Basic and acidic residues" evidence="17">
    <location>
        <begin position="182"/>
        <end position="201"/>
    </location>
</feature>
<feature type="compositionally biased region" description="Basic and acidic residues" evidence="17">
    <location>
        <begin position="910"/>
        <end position="919"/>
    </location>
</feature>
<dbReference type="SMART" id="SM01240">
    <property type="entry name" value="IMPDH"/>
    <property type="match status" value="1"/>
</dbReference>
<keyword evidence="10 14" id="KW-0520">NAD</keyword>
<dbReference type="PROSITE" id="PS51371">
    <property type="entry name" value="CBS"/>
    <property type="match status" value="2"/>
</dbReference>
<dbReference type="Pfam" id="PF00478">
    <property type="entry name" value="IMPDH"/>
    <property type="match status" value="1"/>
</dbReference>
<dbReference type="Proteomes" id="UP000320333">
    <property type="component" value="Unassembled WGS sequence"/>
</dbReference>
<keyword evidence="18" id="KW-0472">Membrane</keyword>
<feature type="binding site" evidence="14">
    <location>
        <begin position="1914"/>
        <end position="1918"/>
    </location>
    <ligand>
        <name>IMP</name>
        <dbReference type="ChEBI" id="CHEBI:58053"/>
    </ligand>
</feature>
<evidence type="ECO:0000256" key="18">
    <source>
        <dbReference type="SAM" id="Phobius"/>
    </source>
</evidence>
<dbReference type="InterPro" id="IPR015875">
    <property type="entry name" value="IMP_DH/GMP_Rdtase_CS"/>
</dbReference>
<evidence type="ECO:0000256" key="1">
    <source>
        <dbReference type="ARBA" id="ARBA00001958"/>
    </source>
</evidence>
<comment type="pathway">
    <text evidence="14 16">Purine metabolism; XMP biosynthesis via de novo pathway; XMP from IMP: step 1/1.</text>
</comment>
<feature type="transmembrane region" description="Helical" evidence="18">
    <location>
        <begin position="795"/>
        <end position="822"/>
    </location>
</feature>
<gene>
    <name evidence="20" type="ORF">CcCBS67573_g01645</name>
</gene>
<dbReference type="SUPFAM" id="SSF51412">
    <property type="entry name" value="Inosine monophosphate dehydrogenase (IMPDH)"/>
    <property type="match status" value="2"/>
</dbReference>
<evidence type="ECO:0000256" key="10">
    <source>
        <dbReference type="ARBA" id="ARBA00023027"/>
    </source>
</evidence>
<comment type="cofactor">
    <cofactor evidence="1 14">
        <name>K(+)</name>
        <dbReference type="ChEBI" id="CHEBI:29103"/>
    </cofactor>
</comment>
<dbReference type="InterPro" id="IPR001093">
    <property type="entry name" value="IMP_DH_GMPRt"/>
</dbReference>
<dbReference type="GO" id="GO:0006183">
    <property type="term" value="P:GTP biosynthetic process"/>
    <property type="evidence" value="ECO:0007669"/>
    <property type="project" value="TreeGrafter"/>
</dbReference>
<feature type="binding site" evidence="14">
    <location>
        <begin position="1827"/>
        <end position="1829"/>
    </location>
    <ligand>
        <name>NAD(+)</name>
        <dbReference type="ChEBI" id="CHEBI:57540"/>
    </ligand>
</feature>
<name>A0A507FL74_9FUNG</name>
<dbReference type="NCBIfam" id="TIGR01302">
    <property type="entry name" value="IMP_dehydrog"/>
    <property type="match status" value="1"/>
</dbReference>
<keyword evidence="9 14" id="KW-0560">Oxidoreductase</keyword>
<dbReference type="PANTHER" id="PTHR11911:SF111">
    <property type="entry name" value="INOSINE-5'-MONOPHOSPHATE DEHYDROGENASE"/>
    <property type="match status" value="1"/>
</dbReference>
<keyword evidence="21" id="KW-1185">Reference proteome</keyword>
<dbReference type="HAMAP" id="MF_01964">
    <property type="entry name" value="IMPDH"/>
    <property type="match status" value="1"/>
</dbReference>
<keyword evidence="8 14" id="KW-0630">Potassium</keyword>
<comment type="caution">
    <text evidence="14">Lacks conserved residue(s) required for the propagation of feature annotation.</text>
</comment>
<evidence type="ECO:0000313" key="21">
    <source>
        <dbReference type="Proteomes" id="UP000320333"/>
    </source>
</evidence>
<dbReference type="EC" id="1.1.1.205" evidence="14 16"/>
<evidence type="ECO:0000256" key="2">
    <source>
        <dbReference type="ARBA" id="ARBA00004496"/>
    </source>
</evidence>
<protein>
    <recommendedName>
        <fullName evidence="14 16">Inosine-5'-monophosphate dehydrogenase</fullName>
        <shortName evidence="14">IMP dehydrogenase</shortName>
        <shortName evidence="14">IMPD</shortName>
        <shortName evidence="14">IMPDH</shortName>
        <ecNumber evidence="14 16">1.1.1.205</ecNumber>
    </recommendedName>
</protein>
<evidence type="ECO:0000256" key="5">
    <source>
        <dbReference type="ARBA" id="ARBA00022723"/>
    </source>
</evidence>
<evidence type="ECO:0000313" key="20">
    <source>
        <dbReference type="EMBL" id="TPX77064.1"/>
    </source>
</evidence>
<dbReference type="GO" id="GO:0006177">
    <property type="term" value="P:GMP biosynthetic process"/>
    <property type="evidence" value="ECO:0007669"/>
    <property type="project" value="UniProtKB-UniRule"/>
</dbReference>
<dbReference type="PANTHER" id="PTHR11911">
    <property type="entry name" value="INOSINE-5-MONOPHOSPHATE DEHYDROGENASE RELATED"/>
    <property type="match status" value="1"/>
</dbReference>
<feature type="transmembrane region" description="Helical" evidence="18">
    <location>
        <begin position="14"/>
        <end position="35"/>
    </location>
</feature>
<keyword evidence="7 14" id="KW-0658">Purine biosynthesis</keyword>
<feature type="binding site" description="in other chain" evidence="14">
    <location>
        <position position="1831"/>
    </location>
    <ligand>
        <name>K(+)</name>
        <dbReference type="ChEBI" id="CHEBI:29103"/>
        <note>ligand shared between two tetrameric partners</note>
    </ligand>
</feature>
<dbReference type="InterPro" id="IPR000644">
    <property type="entry name" value="CBS_dom"/>
</dbReference>
<evidence type="ECO:0000256" key="13">
    <source>
        <dbReference type="ARBA" id="ARBA00062187"/>
    </source>
</evidence>
<evidence type="ECO:0000256" key="17">
    <source>
        <dbReference type="SAM" id="MobiDB-lite"/>
    </source>
</evidence>
<comment type="caution">
    <text evidence="20">The sequence shown here is derived from an EMBL/GenBank/DDBJ whole genome shotgun (WGS) entry which is preliminary data.</text>
</comment>
<feature type="binding site" evidence="14">
    <location>
        <begin position="1890"/>
        <end position="1891"/>
    </location>
    <ligand>
        <name>IMP</name>
        <dbReference type="ChEBI" id="CHEBI:58053"/>
    </ligand>
</feature>
<evidence type="ECO:0000256" key="3">
    <source>
        <dbReference type="ARBA" id="ARBA00005502"/>
    </source>
</evidence>
<dbReference type="InterPro" id="IPR005990">
    <property type="entry name" value="IMP_DH"/>
</dbReference>
<feature type="binding site" evidence="14">
    <location>
        <begin position="1777"/>
        <end position="1779"/>
    </location>
    <ligand>
        <name>NAD(+)</name>
        <dbReference type="ChEBI" id="CHEBI:57540"/>
    </ligand>
</feature>
<comment type="subcellular location">
    <subcellularLocation>
        <location evidence="2 14">Cytoplasm</location>
    </subcellularLocation>
</comment>
<dbReference type="Gene3D" id="3.20.20.70">
    <property type="entry name" value="Aldolase class I"/>
    <property type="match status" value="1"/>
</dbReference>
<comment type="catalytic activity">
    <reaction evidence="12 14 16">
        <text>IMP + NAD(+) + H2O = XMP + NADH + H(+)</text>
        <dbReference type="Rhea" id="RHEA:11708"/>
        <dbReference type="ChEBI" id="CHEBI:15377"/>
        <dbReference type="ChEBI" id="CHEBI:15378"/>
        <dbReference type="ChEBI" id="CHEBI:57464"/>
        <dbReference type="ChEBI" id="CHEBI:57540"/>
        <dbReference type="ChEBI" id="CHEBI:57945"/>
        <dbReference type="ChEBI" id="CHEBI:58053"/>
        <dbReference type="EC" id="1.1.1.205"/>
    </reaction>
</comment>
<evidence type="ECO:0000256" key="12">
    <source>
        <dbReference type="ARBA" id="ARBA00048028"/>
    </source>
</evidence>
<dbReference type="UniPathway" id="UPA00601">
    <property type="reaction ID" value="UER00295"/>
</dbReference>
<organism evidence="20 21">
    <name type="scientific">Chytriomyces confervae</name>
    <dbReference type="NCBI Taxonomy" id="246404"/>
    <lineage>
        <taxon>Eukaryota</taxon>
        <taxon>Fungi</taxon>
        <taxon>Fungi incertae sedis</taxon>
        <taxon>Chytridiomycota</taxon>
        <taxon>Chytridiomycota incertae sedis</taxon>
        <taxon>Chytridiomycetes</taxon>
        <taxon>Chytridiales</taxon>
        <taxon>Chytriomycetaceae</taxon>
        <taxon>Chytriomyces</taxon>
    </lineage>
</organism>
<dbReference type="OrthoDB" id="416622at2759"/>
<dbReference type="InterPro" id="IPR013785">
    <property type="entry name" value="Aldolase_TIM"/>
</dbReference>
<accession>A0A507FL74</accession>
<feature type="region of interest" description="Disordered" evidence="17">
    <location>
        <begin position="897"/>
        <end position="959"/>
    </location>
</feature>
<dbReference type="CDD" id="cd04601">
    <property type="entry name" value="CBS_pair_IMPDH"/>
    <property type="match status" value="1"/>
</dbReference>
<evidence type="ECO:0000256" key="7">
    <source>
        <dbReference type="ARBA" id="ARBA00022755"/>
    </source>
</evidence>
<keyword evidence="18" id="KW-1133">Transmembrane helix</keyword>
<dbReference type="GO" id="GO:0000166">
    <property type="term" value="F:nucleotide binding"/>
    <property type="evidence" value="ECO:0007669"/>
    <property type="project" value="UniProtKB-UniRule"/>
</dbReference>
<dbReference type="GO" id="GO:0005737">
    <property type="term" value="C:cytoplasm"/>
    <property type="evidence" value="ECO:0007669"/>
    <property type="project" value="UniProtKB-SubCell"/>
</dbReference>
<keyword evidence="5 14" id="KW-0479">Metal-binding</keyword>
<dbReference type="SMART" id="SM00116">
    <property type="entry name" value="CBS"/>
    <property type="match status" value="2"/>
</dbReference>
<comment type="activity regulation">
    <text evidence="14">Mycophenolic acid (MPA) is a non-competitive inhibitor that prevents formation of the closed enzyme conformation by binding to the same site as the amobile flap. In contrast, mizoribine monophosphate (MZP) is a competitive inhibitor that induces the closed conformation. MPA is a potent inhibitor of mammalian IMPDHs but a poor inhibitor of the bacterial enzymes. MZP is a more potent inhibitor of bacterial IMPDH.</text>
</comment>
<feature type="binding site" evidence="14">
    <location>
        <position position="1999"/>
    </location>
    <ligand>
        <name>K(+)</name>
        <dbReference type="ChEBI" id="CHEBI:29103"/>
        <note>ligand shared between two tetrameric partners</note>
    </ligand>
</feature>
<evidence type="ECO:0000256" key="6">
    <source>
        <dbReference type="ARBA" id="ARBA00022749"/>
    </source>
</evidence>
<feature type="binding site" description="in other chain" evidence="14">
    <location>
        <position position="1829"/>
    </location>
    <ligand>
        <name>K(+)</name>
        <dbReference type="ChEBI" id="CHEBI:29103"/>
        <note>ligand shared between two tetrameric partners</note>
    </ligand>
</feature>
<feature type="region of interest" description="Disordered" evidence="17">
    <location>
        <begin position="165"/>
        <end position="268"/>
    </location>
</feature>
<dbReference type="EMBL" id="QEAP01000029">
    <property type="protein sequence ID" value="TPX77064.1"/>
    <property type="molecule type" value="Genomic_DNA"/>
</dbReference>
<sequence>MIFPRFTVRALLRLLRIATAAVITALTLLAAATLAMRLFSSTFRKPQNPIHSMSTKSLDFVCKPDVEYPTYQQSPLLNENDVFRMMGKREFAKPDSENDDLPYTPFVPGSDRGGIKLRKRNGADNIDGTNSQDQRNVRDSSDQIGEYGKALVKEDIAKVMPLKKNFNDADSKDGSLSVADSMPEKGDYSPVHEKAKSDKNGDPQYPAKVDSKMKAKGAVEFGKEPVYDDGNMNKNRKKGDFSGDGTKDDSKGAVKKASADKVDLQDPADGGLKEGVWIPFGRVDAKEEEKMMEWHGFGKEDEKEDNSDNAWKEWAPGKGKGADTSYDTMWVPFSQAPTKLINYSHVILEPWKSEASFRNTPRITYFNGHRGCNENLRGVLAKFRLNFNVLDPRKLTNYGMGEADARLLVESKWVKALCNHSDVIIIADTVPDARGILLSLLEKDETKRCTSKVVVEMTNRFDWMVGDSRAYYGMLRKLVQNPPPNLWWTANNPFEEAFFRTQVGVSPNVTLLRSMGAWDVDTQIKTEKTIMSRIFEAVGLNRNELRWRKQIDNQAQESLCTIKNTETTSRPLVGDLMDYYCMPIVQLSKKYGGPVGLLKFKGFVHFPYQVSVMKFYENVAMGVPQVIPTARLLRSVSRTNNHHLFSTWLDKLEESSLYLFNPDYHYRVYDQEHNPRDWTGLKDIDRPYHATWTELSDFHKQEFQPFVYYFDSFAELAELVKLPYEKFDWKNVRTEGPKYYAKVRRQSIDTYKGLFHAMGYTKEDNQDWVPSPLLPHERFPKPPVSMPTVRKFMRLYRVLFSLISMALFASVLLLTVLAMMGLRSTHRKAPPASSIEPSAMLNFTCKPDLLYTTYEKHTLLHEKQVMQMLGSRFSFRKPNQVEWIPFVADTKDELPLPRNKVQFGPGAKAKQPDLRKQLDPADAPHVLNGEQVYRRDNPDPAGNPVNVEMKPPAPNEVKANEEVNPAGQAEEKMMEWHGFGKVAHDEDNSENAWTNSDAEVPEWRDIRQDTITLLINYTAVVLEPFKPEVSTQADFSFSPRITYINGHRGCNENLRGVLSKFKLNFNVVDPRKVSQYGMYENDARHLVNNGWVQALCGVSDIIIVADTVPDARALFLSLLESDPKKRCQSKIVVEMTNRFNWEIHDNDFYYPMMRKLVENPPKNLWWTANNPFETVFFANQVGIAPNITLLRSLGAWDVDSQIKTKKTIASQVLEALGLNWNELRYRKEIDEDARESLCTIQDVETKRRPKVGDIFDYYCMPIRQLSKKYGGPVGLLKFKGFIHIPYQVSVMKFYENVAMGVPQIIPTPRLLRVLGKTNNHHLFCTWMDKLEEASLFMYNPVWHQRVYNADHSVKDRTDWDNIDDPYHATWTEYADFYRAEFEPFVYYFDSFAELAELIKRPADVFDWKNVRVEGPKYYAKVRASKGSETFCSNPSGRISVWMSDVWNTASFECESQDSKYGRNLSQMHPLKRNHSQTLQDELIGDFPLAPLLTNSAGVQETPQQRDDRVRAMLNTPTEDGLAAVDLFDEKVAGGLTYNDFLILPGFIDFGADKVSLDSFITKRTKIRTPFMSSPMDTVTETQMAIHMALNGGLGVIHHNCSIQEQADMVRQVKKFENGFITDPLCLKPTDTVHKVLEIKKNFGFCGIPITENGKMHSKLLGIVTRRDIDFLQGTSDETKLLSEVMTTNLITANQGISYSDAQVILRQSKKGKLPIVDKDHNLTALLARSDLIKTRDYPWASTVQRQLLCAAAISTHEEDKIRLEALVKAGLDVVILDSSQGNSLFQIGMIKFIKKTYPDLEVIAGNVVTTEQARNLIAAGADGLRIGMGSGSICITQEVMACGRPQGTAVFKVAQYARQFGVPVIADGGIANVGHIVKACALGASAVMMGGLLAGTTESPGEYFYDNGKRLKKYRGMGSLDAMEKGDAAGKRYFSEGDKVKVAQGVVGSVVDKGSVKKFLSYLTTGVQHGLQDIGVQSLEDLRDKVSSGEVRFQKRSASAQMEGGVHGLHSYEKRLFS</sequence>
<evidence type="ECO:0000256" key="4">
    <source>
        <dbReference type="ARBA" id="ARBA00022490"/>
    </source>
</evidence>
<dbReference type="GO" id="GO:0003938">
    <property type="term" value="F:IMP dehydrogenase activity"/>
    <property type="evidence" value="ECO:0007669"/>
    <property type="project" value="UniProtKB-UniRule"/>
</dbReference>
<comment type="function">
    <text evidence="14">Catalyzes the conversion of inosine 5'-phosphate (IMP) to xanthosine 5'-phosphate (XMP), the first committed and rate-limiting step in the de novo synthesis of guanine nucleotides, and therefore plays an important role in the regulation of cell growth.</text>
</comment>
<proteinExistence type="inferred from homology"/>
<dbReference type="Pfam" id="PF00571">
    <property type="entry name" value="CBS"/>
    <property type="match status" value="2"/>
</dbReference>
<evidence type="ECO:0000256" key="16">
    <source>
        <dbReference type="RuleBase" id="RU003928"/>
    </source>
</evidence>
<keyword evidence="11 15" id="KW-0129">CBS domain</keyword>
<feature type="domain" description="CBS" evidence="19">
    <location>
        <begin position="1685"/>
        <end position="1741"/>
    </location>
</feature>
<feature type="binding site" evidence="14">
    <location>
        <begin position="1867"/>
        <end position="1869"/>
    </location>
    <ligand>
        <name>IMP</name>
        <dbReference type="ChEBI" id="CHEBI:58053"/>
    </ligand>
</feature>
<evidence type="ECO:0000259" key="19">
    <source>
        <dbReference type="PROSITE" id="PS51371"/>
    </source>
</evidence>
<feature type="binding site" evidence="14">
    <location>
        <position position="1944"/>
    </location>
    <ligand>
        <name>IMP</name>
        <dbReference type="ChEBI" id="CHEBI:58053"/>
    </ligand>
</feature>
<comment type="similarity">
    <text evidence="3 14">Belongs to the IMPDH/GMPR family.</text>
</comment>
<dbReference type="GO" id="GO:0046872">
    <property type="term" value="F:metal ion binding"/>
    <property type="evidence" value="ECO:0007669"/>
    <property type="project" value="UniProtKB-UniRule"/>
</dbReference>
<evidence type="ECO:0000256" key="14">
    <source>
        <dbReference type="HAMAP-Rule" id="MF_03156"/>
    </source>
</evidence>
<evidence type="ECO:0000256" key="8">
    <source>
        <dbReference type="ARBA" id="ARBA00022958"/>
    </source>
</evidence>
<feature type="binding site" evidence="14">
    <location>
        <position position="1832"/>
    </location>
    <ligand>
        <name>IMP</name>
        <dbReference type="ChEBI" id="CHEBI:58053"/>
    </ligand>
</feature>
<feature type="domain" description="CBS" evidence="19">
    <location>
        <begin position="1619"/>
        <end position="1680"/>
    </location>
</feature>
<feature type="binding site" description="in other chain" evidence="14">
    <location>
        <position position="1834"/>
    </location>
    <ligand>
        <name>K(+)</name>
        <dbReference type="ChEBI" id="CHEBI:29103"/>
        <note>ligand shared between two tetrameric partners</note>
    </ligand>
</feature>
<keyword evidence="18" id="KW-0812">Transmembrane</keyword>
<comment type="subunit">
    <text evidence="13">Homotetramer. Seems to be able to form heterotetramers composed from more than 1 of the 3 IMPDH gene products (IMD2-4).</text>
</comment>
<keyword evidence="6 14" id="KW-0332">GMP biosynthesis</keyword>
<dbReference type="CDD" id="cd00381">
    <property type="entry name" value="IMPDH"/>
    <property type="match status" value="1"/>
</dbReference>
<evidence type="ECO:0000256" key="15">
    <source>
        <dbReference type="PROSITE-ProRule" id="PRU00703"/>
    </source>
</evidence>
<feature type="active site" description="Proton acceptor" evidence="14">
    <location>
        <position position="1932"/>
    </location>
</feature>
<feature type="compositionally biased region" description="Basic and acidic residues" evidence="17">
    <location>
        <begin position="238"/>
        <end position="264"/>
    </location>
</feature>
<dbReference type="FunFam" id="3.20.20.70:FF:000007">
    <property type="entry name" value="Chromosome 19 SCAF14664, whole genome shotgun sequence"/>
    <property type="match status" value="1"/>
</dbReference>